<evidence type="ECO:0000256" key="3">
    <source>
        <dbReference type="PROSITE-ProRule" id="PRU00042"/>
    </source>
</evidence>
<dbReference type="EMBL" id="KZ819603">
    <property type="protein sequence ID" value="PWN35580.1"/>
    <property type="molecule type" value="Genomic_DNA"/>
</dbReference>
<dbReference type="RefSeq" id="XP_025355882.1">
    <property type="nucleotide sequence ID" value="XM_025502346.1"/>
</dbReference>
<comment type="subcellular location">
    <subcellularLocation>
        <location evidence="1">Nucleus</location>
    </subcellularLocation>
</comment>
<feature type="compositionally biased region" description="Low complexity" evidence="4">
    <location>
        <begin position="143"/>
        <end position="156"/>
    </location>
</feature>
<evidence type="ECO:0000259" key="5">
    <source>
        <dbReference type="PROSITE" id="PS50157"/>
    </source>
</evidence>
<feature type="region of interest" description="Disordered" evidence="4">
    <location>
        <begin position="655"/>
        <end position="722"/>
    </location>
</feature>
<gene>
    <name evidence="6" type="ORF">FA14DRAFT_44175</name>
</gene>
<feature type="compositionally biased region" description="Polar residues" evidence="4">
    <location>
        <begin position="420"/>
        <end position="434"/>
    </location>
</feature>
<feature type="compositionally biased region" description="Low complexity" evidence="4">
    <location>
        <begin position="435"/>
        <end position="449"/>
    </location>
</feature>
<dbReference type="AlphaFoldDB" id="A0A316VDM2"/>
<dbReference type="PROSITE" id="PS50157">
    <property type="entry name" value="ZINC_FINGER_C2H2_2"/>
    <property type="match status" value="2"/>
</dbReference>
<dbReference type="GO" id="GO:0003700">
    <property type="term" value="F:DNA-binding transcription factor activity"/>
    <property type="evidence" value="ECO:0007669"/>
    <property type="project" value="TreeGrafter"/>
</dbReference>
<dbReference type="Gene3D" id="3.30.160.60">
    <property type="entry name" value="Classic Zinc Finger"/>
    <property type="match status" value="2"/>
</dbReference>
<protein>
    <recommendedName>
        <fullName evidence="5">C2H2-type domain-containing protein</fullName>
    </recommendedName>
</protein>
<feature type="domain" description="C2H2-type" evidence="5">
    <location>
        <begin position="758"/>
        <end position="782"/>
    </location>
</feature>
<feature type="domain" description="C2H2-type" evidence="5">
    <location>
        <begin position="731"/>
        <end position="757"/>
    </location>
</feature>
<dbReference type="GO" id="GO:0008270">
    <property type="term" value="F:zinc ion binding"/>
    <property type="evidence" value="ECO:0007669"/>
    <property type="project" value="UniProtKB-KW"/>
</dbReference>
<feature type="region of interest" description="Disordered" evidence="4">
    <location>
        <begin position="520"/>
        <end position="578"/>
    </location>
</feature>
<reference evidence="6 7" key="1">
    <citation type="journal article" date="2018" name="Mol. Biol. Evol.">
        <title>Broad Genomic Sampling Reveals a Smut Pathogenic Ancestry of the Fungal Clade Ustilaginomycotina.</title>
        <authorList>
            <person name="Kijpornyongpan T."/>
            <person name="Mondo S.J."/>
            <person name="Barry K."/>
            <person name="Sandor L."/>
            <person name="Lee J."/>
            <person name="Lipzen A."/>
            <person name="Pangilinan J."/>
            <person name="LaButti K."/>
            <person name="Hainaut M."/>
            <person name="Henrissat B."/>
            <person name="Grigoriev I.V."/>
            <person name="Spatafora J.W."/>
            <person name="Aime M.C."/>
        </authorList>
    </citation>
    <scope>NUCLEOTIDE SEQUENCE [LARGE SCALE GENOMIC DNA]</scope>
    <source>
        <strain evidence="6 7">MCA 3882</strain>
    </source>
</reference>
<feature type="region of interest" description="Disordered" evidence="4">
    <location>
        <begin position="222"/>
        <end position="243"/>
    </location>
</feature>
<organism evidence="6 7">
    <name type="scientific">Meira miltonrushii</name>
    <dbReference type="NCBI Taxonomy" id="1280837"/>
    <lineage>
        <taxon>Eukaryota</taxon>
        <taxon>Fungi</taxon>
        <taxon>Dikarya</taxon>
        <taxon>Basidiomycota</taxon>
        <taxon>Ustilaginomycotina</taxon>
        <taxon>Exobasidiomycetes</taxon>
        <taxon>Exobasidiales</taxon>
        <taxon>Brachybasidiaceae</taxon>
        <taxon>Meira</taxon>
    </lineage>
</organism>
<feature type="compositionally biased region" description="Polar residues" evidence="4">
    <location>
        <begin position="567"/>
        <end position="577"/>
    </location>
</feature>
<dbReference type="SUPFAM" id="SSF57667">
    <property type="entry name" value="beta-beta-alpha zinc fingers"/>
    <property type="match status" value="1"/>
</dbReference>
<dbReference type="PROSITE" id="PS00028">
    <property type="entry name" value="ZINC_FINGER_C2H2_1"/>
    <property type="match status" value="1"/>
</dbReference>
<dbReference type="PANTHER" id="PTHR47427">
    <property type="entry name" value="PROTEIN STE12"/>
    <property type="match status" value="1"/>
</dbReference>
<feature type="compositionally biased region" description="Polar residues" evidence="4">
    <location>
        <begin position="362"/>
        <end position="407"/>
    </location>
</feature>
<keyword evidence="3" id="KW-0863">Zinc-finger</keyword>
<feature type="compositionally biased region" description="Low complexity" evidence="4">
    <location>
        <begin position="907"/>
        <end position="920"/>
    </location>
</feature>
<feature type="compositionally biased region" description="Polar residues" evidence="4">
    <location>
        <begin position="54"/>
        <end position="66"/>
    </location>
</feature>
<evidence type="ECO:0000313" key="6">
    <source>
        <dbReference type="EMBL" id="PWN35580.1"/>
    </source>
</evidence>
<feature type="compositionally biased region" description="Polar residues" evidence="4">
    <location>
        <begin position="118"/>
        <end position="131"/>
    </location>
</feature>
<keyword evidence="7" id="KW-1185">Reference proteome</keyword>
<dbReference type="GeneID" id="37024127"/>
<keyword evidence="3" id="KW-0479">Metal-binding</keyword>
<dbReference type="SMART" id="SM00355">
    <property type="entry name" value="ZnF_C2H2"/>
    <property type="match status" value="2"/>
</dbReference>
<sequence length="920" mass="96647">MAIMDHSMHSHPESGEEGAFDSSAFLLHQGQEMNFGDMHTHSTPKMGDQERQSHSPPGNLSLSQLTGMPGLSDSMSSAHQHPPPSHSWQHQNGSDVFLDSERDSDMNQNSLGLLGGSFPNTSVSSTPSTIQASSHGHHHHHSSSSASFPSPFTAASMANGTTLLQNSHPGHQSNWQHMMGNDMQFNGMEGGATLHRQQSISNLSDASSSSIYNDGASFGSQSAFDPTSPIRSSFTPSQSPMGMSHSLSSLAGLAIGTPHQQAMNPSALEEYVSGPGSQFAHHEHLLSLSGTHPTSVPSSASTQNFSLMAPPISTAVNSRRRSTGVAHTLYTDQVRQLRHDMGGNTTSADDITPMPPSYQVFAGQTSESEVSSLASQGSSGRNTSNGEQNRRLPSTPRSSRNSANLGNHDQHPATMPPTMHSYNGFQTPQSMRPQSSPDDSSVIGSSISGSAFSAPRLTRMDSFDSFTTGSAYSSPSSESRGSIAMQGSYSHGMIGSNGRSLEASIAEHEAKLAAAQNATHMHQNGTDSTGDRTLSPSSVSTMSGSGGGQSASMSRVSSAPARDGINGFTSIPSTPLRSSLGLHHQYEQQESPLPSTPMGPNNMAATAAALNAAGLSGYSTSQMQAMARDANTAAYAAHHHHRMHELTMSAPQMISSRSTSSLPSPGMGMSMGLMSPAGAPASMHNPFGSPEGGDDMIRSPSSGAARNATPKSRGRNAAPPPLIVSSADKLHVCYCGKRFKRLEHLKRHNRVHTQERPHPCPAPGCNKWFGRTDNLTQHLKTHYRTLGRTSESLLHITQAAAAAKANGPESRGLTGNGMTGMALDNGHEPQEARHDPHAAAAAAAAQAVSKTNMKRRITISNDMLGGPISLSSPGSSVGNGSRSSVDMLGKRGSDGFIVPQQQQGLKPSVSPQPSSLSPMG</sequence>
<feature type="region of interest" description="Disordered" evidence="4">
    <location>
        <begin position="35"/>
        <end position="189"/>
    </location>
</feature>
<dbReference type="STRING" id="1280837.A0A316VDM2"/>
<accession>A0A316VDM2</accession>
<feature type="compositionally biased region" description="Low complexity" evidence="4">
    <location>
        <begin position="864"/>
        <end position="885"/>
    </location>
</feature>
<feature type="compositionally biased region" description="Low complexity" evidence="4">
    <location>
        <begin position="76"/>
        <end position="91"/>
    </location>
</feature>
<evidence type="ECO:0000313" key="7">
    <source>
        <dbReference type="Proteomes" id="UP000245771"/>
    </source>
</evidence>
<feature type="compositionally biased region" description="Low complexity" evidence="4">
    <location>
        <begin position="655"/>
        <end position="679"/>
    </location>
</feature>
<dbReference type="GO" id="GO:1990526">
    <property type="term" value="C:Ste12p-Dig1p-Dig2p complex"/>
    <property type="evidence" value="ECO:0007669"/>
    <property type="project" value="TreeGrafter"/>
</dbReference>
<feature type="compositionally biased region" description="Polar residues" evidence="4">
    <location>
        <begin position="158"/>
        <end position="176"/>
    </location>
</feature>
<dbReference type="GO" id="GO:0005634">
    <property type="term" value="C:nucleus"/>
    <property type="evidence" value="ECO:0007669"/>
    <property type="project" value="UniProtKB-SubCell"/>
</dbReference>
<evidence type="ECO:0000256" key="4">
    <source>
        <dbReference type="SAM" id="MobiDB-lite"/>
    </source>
</evidence>
<keyword evidence="2" id="KW-0539">Nucleus</keyword>
<dbReference type="GO" id="GO:1990527">
    <property type="term" value="C:Tec1p-Ste12p-Dig1p complex"/>
    <property type="evidence" value="ECO:0007669"/>
    <property type="project" value="TreeGrafter"/>
</dbReference>
<dbReference type="InterPro" id="IPR013087">
    <property type="entry name" value="Znf_C2H2_type"/>
</dbReference>
<feature type="region of interest" description="Disordered" evidence="4">
    <location>
        <begin position="863"/>
        <end position="920"/>
    </location>
</feature>
<dbReference type="OrthoDB" id="654211at2759"/>
<dbReference type="Proteomes" id="UP000245771">
    <property type="component" value="Unassembled WGS sequence"/>
</dbReference>
<feature type="region of interest" description="Disordered" evidence="4">
    <location>
        <begin position="334"/>
        <end position="449"/>
    </location>
</feature>
<name>A0A316VDM2_9BASI</name>
<dbReference type="PANTHER" id="PTHR47427:SF2">
    <property type="entry name" value="C2H2-TYPE DOMAIN-CONTAINING PROTEIN"/>
    <property type="match status" value="1"/>
</dbReference>
<feature type="compositionally biased region" description="Polar residues" evidence="4">
    <location>
        <begin position="520"/>
        <end position="534"/>
    </location>
</feature>
<dbReference type="InterPro" id="IPR052127">
    <property type="entry name" value="STE12_transcription_factor"/>
</dbReference>
<dbReference type="InterPro" id="IPR036236">
    <property type="entry name" value="Znf_C2H2_sf"/>
</dbReference>
<keyword evidence="3" id="KW-0862">Zinc</keyword>
<evidence type="ECO:0000256" key="2">
    <source>
        <dbReference type="ARBA" id="ARBA00023242"/>
    </source>
</evidence>
<dbReference type="InParanoid" id="A0A316VDM2"/>
<evidence type="ECO:0000256" key="1">
    <source>
        <dbReference type="ARBA" id="ARBA00004123"/>
    </source>
</evidence>
<proteinExistence type="predicted"/>